<comment type="caution">
    <text evidence="1">The sequence shown here is derived from an EMBL/GenBank/DDBJ whole genome shotgun (WGS) entry which is preliminary data.</text>
</comment>
<dbReference type="AlphaFoldDB" id="A0A1B8ZS41"/>
<name>A0A1B8ZS41_9FLAO</name>
<dbReference type="RefSeq" id="WP_065398391.1">
    <property type="nucleotide sequence ID" value="NZ_CP033811.1"/>
</dbReference>
<gene>
    <name evidence="1" type="ORF">BBI00_08695</name>
</gene>
<dbReference type="EMBL" id="MAYG01000001">
    <property type="protein sequence ID" value="OCA74402.1"/>
    <property type="molecule type" value="Genomic_DNA"/>
</dbReference>
<proteinExistence type="predicted"/>
<dbReference type="KEGG" id="carh:EGY05_12495"/>
<organism evidence="1 2">
    <name type="scientific">Chryseobacterium arthrosphaerae</name>
    <dbReference type="NCBI Taxonomy" id="651561"/>
    <lineage>
        <taxon>Bacteria</taxon>
        <taxon>Pseudomonadati</taxon>
        <taxon>Bacteroidota</taxon>
        <taxon>Flavobacteriia</taxon>
        <taxon>Flavobacteriales</taxon>
        <taxon>Weeksellaceae</taxon>
        <taxon>Chryseobacterium group</taxon>
        <taxon>Chryseobacterium</taxon>
    </lineage>
</organism>
<dbReference type="Proteomes" id="UP000093432">
    <property type="component" value="Unassembled WGS sequence"/>
</dbReference>
<dbReference type="STRING" id="651561.BBI00_08695"/>
<protein>
    <submittedName>
        <fullName evidence="1">Uncharacterized protein</fullName>
    </submittedName>
</protein>
<accession>A0A1B8ZS41</accession>
<evidence type="ECO:0000313" key="2">
    <source>
        <dbReference type="Proteomes" id="UP000093432"/>
    </source>
</evidence>
<sequence>MELPKHAVPLEDAQRWIQNWQTRTDITGTEIKAHMIPPKDVSDIFTKDPNVINLRGYNAINDDKEFKFLLVGVDILGDDMVDYEKGYYIYDMTTPCPSVCSRVQWLDL</sequence>
<reference evidence="2" key="1">
    <citation type="submission" date="2016-07" db="EMBL/GenBank/DDBJ databases">
        <authorList>
            <person name="Florea S."/>
            <person name="Webb J.S."/>
            <person name="Jaromczyk J."/>
            <person name="Schardl C.L."/>
        </authorList>
    </citation>
    <scope>NUCLEOTIDE SEQUENCE [LARGE SCALE GENOMIC DNA]</scope>
    <source>
        <strain evidence="2">CC-VM-7</strain>
    </source>
</reference>
<evidence type="ECO:0000313" key="1">
    <source>
        <dbReference type="EMBL" id="OCA74402.1"/>
    </source>
</evidence>
<dbReference type="OrthoDB" id="797757at2"/>